<dbReference type="Pfam" id="PF13589">
    <property type="entry name" value="HATPase_c_3"/>
    <property type="match status" value="1"/>
</dbReference>
<comment type="caution">
    <text evidence="2">The sequence shown here is derived from an EMBL/GenBank/DDBJ whole genome shotgun (WGS) entry which is preliminary data.</text>
</comment>
<feature type="compositionally biased region" description="Low complexity" evidence="1">
    <location>
        <begin position="691"/>
        <end position="702"/>
    </location>
</feature>
<reference evidence="2 3" key="1">
    <citation type="submission" date="2019-04" db="EMBL/GenBank/DDBJ databases">
        <title>Draft genome sequences of Streptomyces avermitilis NBRC 14893.</title>
        <authorList>
            <person name="Komaki H."/>
            <person name="Tamura T."/>
            <person name="Hosoyama A."/>
        </authorList>
    </citation>
    <scope>NUCLEOTIDE SEQUENCE [LARGE SCALE GENOMIC DNA]</scope>
    <source>
        <strain evidence="2 3">NBRC 14893</strain>
    </source>
</reference>
<evidence type="ECO:0008006" key="4">
    <source>
        <dbReference type="Google" id="ProtNLM"/>
    </source>
</evidence>
<protein>
    <recommendedName>
        <fullName evidence="4">DNA mismatch repair protein</fullName>
    </recommendedName>
</protein>
<name>A0A4D4MEJ5_STRAX</name>
<feature type="region of interest" description="Disordered" evidence="1">
    <location>
        <begin position="687"/>
        <end position="710"/>
    </location>
</feature>
<evidence type="ECO:0000313" key="2">
    <source>
        <dbReference type="EMBL" id="GDY70390.1"/>
    </source>
</evidence>
<evidence type="ECO:0000256" key="1">
    <source>
        <dbReference type="SAM" id="MobiDB-lite"/>
    </source>
</evidence>
<dbReference type="Proteomes" id="UP000302139">
    <property type="component" value="Unassembled WGS sequence"/>
</dbReference>
<dbReference type="Gene3D" id="3.30.565.10">
    <property type="entry name" value="Histidine kinase-like ATPase, C-terminal domain"/>
    <property type="match status" value="1"/>
</dbReference>
<dbReference type="EMBL" id="BJHX01000005">
    <property type="protein sequence ID" value="GDY70390.1"/>
    <property type="molecule type" value="Genomic_DNA"/>
</dbReference>
<gene>
    <name evidence="2" type="ORF">SAV14893_097830</name>
</gene>
<proteinExistence type="predicted"/>
<dbReference type="InterPro" id="IPR036890">
    <property type="entry name" value="HATPase_C_sf"/>
</dbReference>
<dbReference type="AlphaFoldDB" id="A0A4D4MEJ5"/>
<feature type="region of interest" description="Disordered" evidence="1">
    <location>
        <begin position="1"/>
        <end position="23"/>
    </location>
</feature>
<organism evidence="2 3">
    <name type="scientific">Streptomyces avermitilis</name>
    <dbReference type="NCBI Taxonomy" id="33903"/>
    <lineage>
        <taxon>Bacteria</taxon>
        <taxon>Bacillati</taxon>
        <taxon>Actinomycetota</taxon>
        <taxon>Actinomycetes</taxon>
        <taxon>Kitasatosporales</taxon>
        <taxon>Streptomycetaceae</taxon>
        <taxon>Streptomyces</taxon>
    </lineage>
</organism>
<sequence length="710" mass="78879">MRNGYGLRMPTGEHDTEGPSRSGVGVGVASVAVPSQAGPHEAEFQLSVGEGKILQFKKKPQIAAVAELVWNALDANATLVDVELRRDWDAITQIVVTDNGHGMTTDRARAAFAGYGETWKTGKTHTEGNTRILHGRNGEGRLYAFALGDRLTWESVAEVEGELVGVRINGDADHATIWRVVETEPARDKTGTTVRIDVPQGKPLRGLERQDAAANLTAKLAFYLRAYPDVSVTFDGKRLDPSDIIVGEPIDLRLDLPEEYTQEDPAPVVTFVEWNQRMSDRRMLICNADGIALYEQGREWTDSIVSFTPYLRSSLFNDISVDDLHGLPMSHGGLLDVAAKAVQKHLALRGAQISAAVVRQLKDEGIYPYSGPSASGTQAIERQTFDVVVTVARDALPVKGAARQLSVSLIQTALESSPGDLHTILAKVLALSDEDRRHLKNLLDSTDLTHVIEAATTVTNRLNFIGALRKILADPQLRKDLREVDQLHPMIAKNLWLFGEDWNMAMNEVGLTNVLQAHLEDQLGEDVVLENQLEPVTQPDGRSGRVDVLLFRSRRDDSSTERLIIELKRPTVRVGKKELDQIKGYARAIVDDPQYSGVDCKWRFYLITYDYSDKILRDIRQKDKPEGLADDHHDYEVWVKSWGEILDTAEKKLLFFQRQLNYEATDDRVTQHLRESYSRFIPEALAEDGQNGAAASNSSTGSETPSTLHP</sequence>
<dbReference type="SUPFAM" id="SSF55874">
    <property type="entry name" value="ATPase domain of HSP90 chaperone/DNA topoisomerase II/histidine kinase"/>
    <property type="match status" value="1"/>
</dbReference>
<accession>A0A4D4MEJ5</accession>
<evidence type="ECO:0000313" key="3">
    <source>
        <dbReference type="Proteomes" id="UP000302139"/>
    </source>
</evidence>